<dbReference type="EMBL" id="JACHHZ010000001">
    <property type="protein sequence ID" value="MBB6092256.1"/>
    <property type="molecule type" value="Genomic_DNA"/>
</dbReference>
<evidence type="ECO:0000256" key="7">
    <source>
        <dbReference type="SAM" id="Phobius"/>
    </source>
</evidence>
<dbReference type="PROSITE" id="PS50850">
    <property type="entry name" value="MFS"/>
    <property type="match status" value="1"/>
</dbReference>
<comment type="subcellular location">
    <subcellularLocation>
        <location evidence="1">Cell membrane</location>
        <topology evidence="1">Multi-pass membrane protein</topology>
    </subcellularLocation>
</comment>
<dbReference type="InterPro" id="IPR004740">
    <property type="entry name" value="Nuc_H_symport"/>
</dbReference>
<feature type="transmembrane region" description="Helical" evidence="7">
    <location>
        <begin position="98"/>
        <end position="121"/>
    </location>
</feature>
<evidence type="ECO:0000259" key="8">
    <source>
        <dbReference type="PROSITE" id="PS50850"/>
    </source>
</evidence>
<feature type="transmembrane region" description="Helical" evidence="7">
    <location>
        <begin position="296"/>
        <end position="316"/>
    </location>
</feature>
<comment type="caution">
    <text evidence="9">The sequence shown here is derived from an EMBL/GenBank/DDBJ whole genome shotgun (WGS) entry which is preliminary data.</text>
</comment>
<feature type="transmembrane region" description="Helical" evidence="7">
    <location>
        <begin position="7"/>
        <end position="27"/>
    </location>
</feature>
<evidence type="ECO:0000256" key="3">
    <source>
        <dbReference type="ARBA" id="ARBA00022475"/>
    </source>
</evidence>
<evidence type="ECO:0000256" key="4">
    <source>
        <dbReference type="ARBA" id="ARBA00022692"/>
    </source>
</evidence>
<reference evidence="9 10" key="1">
    <citation type="submission" date="2020-08" db="EMBL/GenBank/DDBJ databases">
        <title>Genomic Encyclopedia of Type Strains, Phase IV (KMG-IV): sequencing the most valuable type-strain genomes for metagenomic binning, comparative biology and taxonomic classification.</title>
        <authorList>
            <person name="Goeker M."/>
        </authorList>
    </citation>
    <scope>NUCLEOTIDE SEQUENCE [LARGE SCALE GENOMIC DNA]</scope>
    <source>
        <strain evidence="9 10">DSM 26723</strain>
    </source>
</reference>
<dbReference type="Proteomes" id="UP000588068">
    <property type="component" value="Unassembled WGS sequence"/>
</dbReference>
<feature type="transmembrane region" description="Helical" evidence="7">
    <location>
        <begin position="39"/>
        <end position="62"/>
    </location>
</feature>
<evidence type="ECO:0000313" key="9">
    <source>
        <dbReference type="EMBL" id="MBB6092256.1"/>
    </source>
</evidence>
<keyword evidence="4 7" id="KW-0812">Transmembrane</keyword>
<protein>
    <submittedName>
        <fullName evidence="9">Nucleoside transporter</fullName>
    </submittedName>
</protein>
<dbReference type="SUPFAM" id="SSF103473">
    <property type="entry name" value="MFS general substrate transporter"/>
    <property type="match status" value="1"/>
</dbReference>
<organism evidence="9 10">
    <name type="scientific">Povalibacter uvarum</name>
    <dbReference type="NCBI Taxonomy" id="732238"/>
    <lineage>
        <taxon>Bacteria</taxon>
        <taxon>Pseudomonadati</taxon>
        <taxon>Pseudomonadota</taxon>
        <taxon>Gammaproteobacteria</taxon>
        <taxon>Steroidobacterales</taxon>
        <taxon>Steroidobacteraceae</taxon>
        <taxon>Povalibacter</taxon>
    </lineage>
</organism>
<sequence>MNANTRFRLSLMMFVQYFVWGAWWVPLGTLLATNGFDDIIGQVYATQGYAAILAPLFIGVIADRYFSAEKVMGVLHLCGAACLFYVSTLGPGSDPQQVVLAVLVYMIFYMPTLPLSTTIAFNASSDTTKEFPTIRVFGTLGWIVAGLGIGFARLEQTNIPILISAGASLFYGLYSFTLPSTPPRAVWEPINPVRLLGLDALKGGGRLFVIFIVASLMTTIPLSFYYAYTNTYLVESGVDRAAAIQTLGQMSEMAFLLLLPLLLLRLGIKWVMVIGMIAWAVRYVMFAYGVTSLGPVMPVLLVGILLHGICYDFFFVAGQIYVDRTFGPETRARAQSFLALITLGVGMAIGALFANSVYVANTLAAGAHDWKTIWLIPAGLAFATAVIFAVVFRERKASPIEATAPLSRG</sequence>
<feature type="transmembrane region" description="Helical" evidence="7">
    <location>
        <begin position="74"/>
        <end position="92"/>
    </location>
</feature>
<name>A0A841HHK0_9GAMM</name>
<feature type="transmembrane region" description="Helical" evidence="7">
    <location>
        <begin position="158"/>
        <end position="176"/>
    </location>
</feature>
<feature type="transmembrane region" description="Helical" evidence="7">
    <location>
        <begin position="270"/>
        <end position="290"/>
    </location>
</feature>
<dbReference type="PANTHER" id="PTHR23522">
    <property type="entry name" value="BLL5896 PROTEIN"/>
    <property type="match status" value="1"/>
</dbReference>
<dbReference type="RefSeq" id="WP_184329996.1">
    <property type="nucleotide sequence ID" value="NZ_JACHHZ010000001.1"/>
</dbReference>
<evidence type="ECO:0000256" key="6">
    <source>
        <dbReference type="ARBA" id="ARBA00023136"/>
    </source>
</evidence>
<accession>A0A841HHK0</accession>
<evidence type="ECO:0000313" key="10">
    <source>
        <dbReference type="Proteomes" id="UP000588068"/>
    </source>
</evidence>
<feature type="transmembrane region" description="Helical" evidence="7">
    <location>
        <begin position="337"/>
        <end position="360"/>
    </location>
</feature>
<feature type="transmembrane region" description="Helical" evidence="7">
    <location>
        <begin position="240"/>
        <end position="263"/>
    </location>
</feature>
<evidence type="ECO:0000256" key="1">
    <source>
        <dbReference type="ARBA" id="ARBA00004651"/>
    </source>
</evidence>
<evidence type="ECO:0000256" key="5">
    <source>
        <dbReference type="ARBA" id="ARBA00022989"/>
    </source>
</evidence>
<keyword evidence="2" id="KW-0813">Transport</keyword>
<feature type="domain" description="Major facilitator superfamily (MFS) profile" evidence="8">
    <location>
        <begin position="192"/>
        <end position="409"/>
    </location>
</feature>
<keyword evidence="5 7" id="KW-1133">Transmembrane helix</keyword>
<keyword evidence="10" id="KW-1185">Reference proteome</keyword>
<dbReference type="Gene3D" id="1.20.1250.20">
    <property type="entry name" value="MFS general substrate transporter like domains"/>
    <property type="match status" value="2"/>
</dbReference>
<feature type="transmembrane region" description="Helical" evidence="7">
    <location>
        <begin position="207"/>
        <end position="228"/>
    </location>
</feature>
<dbReference type="InterPro" id="IPR036259">
    <property type="entry name" value="MFS_trans_sf"/>
</dbReference>
<dbReference type="GO" id="GO:0005886">
    <property type="term" value="C:plasma membrane"/>
    <property type="evidence" value="ECO:0007669"/>
    <property type="project" value="UniProtKB-SubCell"/>
</dbReference>
<dbReference type="Pfam" id="PF03825">
    <property type="entry name" value="Nuc_H_symport"/>
    <property type="match status" value="1"/>
</dbReference>
<feature type="transmembrane region" description="Helical" evidence="7">
    <location>
        <begin position="372"/>
        <end position="392"/>
    </location>
</feature>
<dbReference type="GO" id="GO:0015212">
    <property type="term" value="F:cytidine transmembrane transporter activity"/>
    <property type="evidence" value="ECO:0007669"/>
    <property type="project" value="TreeGrafter"/>
</dbReference>
<evidence type="ECO:0000256" key="2">
    <source>
        <dbReference type="ARBA" id="ARBA00022448"/>
    </source>
</evidence>
<dbReference type="InterPro" id="IPR020846">
    <property type="entry name" value="MFS_dom"/>
</dbReference>
<keyword evidence="6 7" id="KW-0472">Membrane</keyword>
<dbReference type="AlphaFoldDB" id="A0A841HHK0"/>
<keyword evidence="3" id="KW-1003">Cell membrane</keyword>
<feature type="transmembrane region" description="Helical" evidence="7">
    <location>
        <begin position="133"/>
        <end position="152"/>
    </location>
</feature>
<gene>
    <name evidence="9" type="ORF">HNQ60_001102</name>
</gene>
<dbReference type="GO" id="GO:0015213">
    <property type="term" value="F:uridine transmembrane transporter activity"/>
    <property type="evidence" value="ECO:0007669"/>
    <property type="project" value="TreeGrafter"/>
</dbReference>
<proteinExistence type="predicted"/>
<dbReference type="PANTHER" id="PTHR23522:SF4">
    <property type="entry name" value="NUCLEOSIDE PERMEASE NUPG-RELATED"/>
    <property type="match status" value="1"/>
</dbReference>